<keyword evidence="2" id="KW-1185">Reference proteome</keyword>
<name>A0ABT3ITH5_9BACT</name>
<dbReference type="Pfam" id="PF09907">
    <property type="entry name" value="HigB_toxin"/>
    <property type="match status" value="1"/>
</dbReference>
<evidence type="ECO:0000313" key="1">
    <source>
        <dbReference type="EMBL" id="MCW3487294.1"/>
    </source>
</evidence>
<dbReference type="Proteomes" id="UP001207742">
    <property type="component" value="Unassembled WGS sequence"/>
</dbReference>
<comment type="caution">
    <text evidence="1">The sequence shown here is derived from an EMBL/GenBank/DDBJ whole genome shotgun (WGS) entry which is preliminary data.</text>
</comment>
<protein>
    <submittedName>
        <fullName evidence="1">Type II toxin-antitoxin system HigB family toxin</fullName>
    </submittedName>
</protein>
<proteinExistence type="predicted"/>
<dbReference type="EMBL" id="JAPDNS010000002">
    <property type="protein sequence ID" value="MCW3487294.1"/>
    <property type="molecule type" value="Genomic_DNA"/>
</dbReference>
<gene>
    <name evidence="1" type="ORF">OL497_25575</name>
</gene>
<dbReference type="RefSeq" id="WP_264734104.1">
    <property type="nucleotide sequence ID" value="NZ_JAPDNR010000001.1"/>
</dbReference>
<sequence>MKVHLIRKETIDAFKKHNAQSRTAFDEWVMKLKYADWNAPADIQATFPSTDLLGNGSNRVVFDIGGNRYRMIGKYAFGDKQVHLFICWIGTHAAYDTLCDLGQQYQQNNY</sequence>
<organism evidence="1 2">
    <name type="scientific">Chitinophaga nivalis</name>
    <dbReference type="NCBI Taxonomy" id="2991709"/>
    <lineage>
        <taxon>Bacteria</taxon>
        <taxon>Pseudomonadati</taxon>
        <taxon>Bacteroidota</taxon>
        <taxon>Chitinophagia</taxon>
        <taxon>Chitinophagales</taxon>
        <taxon>Chitinophagaceae</taxon>
        <taxon>Chitinophaga</taxon>
    </lineage>
</organism>
<accession>A0ABT3ITH5</accession>
<reference evidence="1 2" key="1">
    <citation type="submission" date="2022-10" db="EMBL/GenBank/DDBJ databases">
        <title>Chitinophaga nivalis PC15 sp. nov., isolated from Pyeongchang county, South Korea.</title>
        <authorList>
            <person name="Trinh H.N."/>
        </authorList>
    </citation>
    <scope>NUCLEOTIDE SEQUENCE [LARGE SCALE GENOMIC DNA]</scope>
    <source>
        <strain evidence="1 2">PC14</strain>
    </source>
</reference>
<dbReference type="InterPro" id="IPR018669">
    <property type="entry name" value="Toxin_HigB"/>
</dbReference>
<evidence type="ECO:0000313" key="2">
    <source>
        <dbReference type="Proteomes" id="UP001207742"/>
    </source>
</evidence>